<dbReference type="PANTHER" id="PTHR12558">
    <property type="entry name" value="CELL DIVISION CYCLE 16,23,27"/>
    <property type="match status" value="1"/>
</dbReference>
<keyword evidence="1" id="KW-0802">TPR repeat</keyword>
<dbReference type="Gene3D" id="1.25.40.10">
    <property type="entry name" value="Tetratricopeptide repeat domain"/>
    <property type="match status" value="2"/>
</dbReference>
<protein>
    <submittedName>
        <fullName evidence="3">Helix-turn-helix transcriptional regulator</fullName>
    </submittedName>
</protein>
<organism evidence="3 4">
    <name type="scientific">Thermoactinomyces mirandus</name>
    <dbReference type="NCBI Taxonomy" id="2756294"/>
    <lineage>
        <taxon>Bacteria</taxon>
        <taxon>Bacillati</taxon>
        <taxon>Bacillota</taxon>
        <taxon>Bacilli</taxon>
        <taxon>Bacillales</taxon>
        <taxon>Thermoactinomycetaceae</taxon>
        <taxon>Thermoactinomyces</taxon>
    </lineage>
</organism>
<dbReference type="Gene3D" id="1.10.260.40">
    <property type="entry name" value="lambda repressor-like DNA-binding domains"/>
    <property type="match status" value="1"/>
</dbReference>
<evidence type="ECO:0000259" key="2">
    <source>
        <dbReference type="PROSITE" id="PS50943"/>
    </source>
</evidence>
<keyword evidence="4" id="KW-1185">Reference proteome</keyword>
<dbReference type="SUPFAM" id="SSF47413">
    <property type="entry name" value="lambda repressor-like DNA-binding domains"/>
    <property type="match status" value="1"/>
</dbReference>
<evidence type="ECO:0000256" key="1">
    <source>
        <dbReference type="PROSITE-ProRule" id="PRU00339"/>
    </source>
</evidence>
<dbReference type="Proteomes" id="UP000538292">
    <property type="component" value="Unassembled WGS sequence"/>
</dbReference>
<dbReference type="EMBL" id="JACEOL010000020">
    <property type="protein sequence ID" value="MBA4601957.1"/>
    <property type="molecule type" value="Genomic_DNA"/>
</dbReference>
<dbReference type="Pfam" id="PF13181">
    <property type="entry name" value="TPR_8"/>
    <property type="match status" value="1"/>
</dbReference>
<feature type="repeat" description="TPR" evidence="1">
    <location>
        <begin position="120"/>
        <end position="153"/>
    </location>
</feature>
<dbReference type="GO" id="GO:0003677">
    <property type="term" value="F:DNA binding"/>
    <property type="evidence" value="ECO:0007669"/>
    <property type="project" value="InterPro"/>
</dbReference>
<dbReference type="AlphaFoldDB" id="A0A7W2AR48"/>
<evidence type="ECO:0000313" key="4">
    <source>
        <dbReference type="Proteomes" id="UP000538292"/>
    </source>
</evidence>
<dbReference type="InterPro" id="IPR011990">
    <property type="entry name" value="TPR-like_helical_dom_sf"/>
</dbReference>
<feature type="repeat" description="TPR" evidence="1">
    <location>
        <begin position="369"/>
        <end position="402"/>
    </location>
</feature>
<dbReference type="PANTHER" id="PTHR12558:SF13">
    <property type="entry name" value="CELL DIVISION CYCLE PROTEIN 27 HOMOLOG"/>
    <property type="match status" value="1"/>
</dbReference>
<gene>
    <name evidence="3" type="ORF">H2C83_06420</name>
</gene>
<dbReference type="RefSeq" id="WP_181738980.1">
    <property type="nucleotide sequence ID" value="NZ_JACEOL010000020.1"/>
</dbReference>
<evidence type="ECO:0000313" key="3">
    <source>
        <dbReference type="EMBL" id="MBA4601957.1"/>
    </source>
</evidence>
<dbReference type="InterPro" id="IPR019734">
    <property type="entry name" value="TPR_rpt"/>
</dbReference>
<dbReference type="CDD" id="cd00093">
    <property type="entry name" value="HTH_XRE"/>
    <property type="match status" value="1"/>
</dbReference>
<sequence length="470" mass="53982">MEFDRIEIGKFIKKTRKAKRLRQQDLADENISQVVISYIETGKPEISEEKIRYLLNKLKIRESDYKEFYVEDNKEASKELEEEMKLRLIALETIIDLTAPEQGLEELRSIGLPNGSPLDADIYYLKGKYYLYKRNLKRANKYFFQAIRLVDDKYPEMIGSNLKAASYFGLAKLEYANNDLNKALEYCKKGESSFIIDGGRSYLQAGFLVSKVIFLQKLNRLEDAQSALDKLNSLNSGKPCFIESREIILNAYELQATIWAKGNMTNNAIIHAKKGIELARIDKAYDRSCELWTTLGSIYSNKNKLHLAEICFLTALKLKNKIQREYLLSYANTQLGNLYTKKKKFSKAEKMFQKAISISKKTNDAYQETEALMGLGECYIHQNNSAHAIKCLKHALELAKQSGFTKQKNQLLLKLGHYLKTIGNPGFQEYVFDFFESNVEALFNRKGGESAMPYYFSQTKRHSAGDPPDL</sequence>
<feature type="repeat" description="TPR" evidence="1">
    <location>
        <begin position="329"/>
        <end position="362"/>
    </location>
</feature>
<dbReference type="InterPro" id="IPR010982">
    <property type="entry name" value="Lambda_DNA-bd_dom_sf"/>
</dbReference>
<name>A0A7W2AR48_9BACL</name>
<dbReference type="PROSITE" id="PS50943">
    <property type="entry name" value="HTH_CROC1"/>
    <property type="match status" value="1"/>
</dbReference>
<dbReference type="Pfam" id="PF13424">
    <property type="entry name" value="TPR_12"/>
    <property type="match status" value="1"/>
</dbReference>
<accession>A0A7W2AR48</accession>
<dbReference type="SUPFAM" id="SSF48452">
    <property type="entry name" value="TPR-like"/>
    <property type="match status" value="2"/>
</dbReference>
<dbReference type="InterPro" id="IPR001387">
    <property type="entry name" value="Cro/C1-type_HTH"/>
</dbReference>
<comment type="caution">
    <text evidence="3">The sequence shown here is derived from an EMBL/GenBank/DDBJ whole genome shotgun (WGS) entry which is preliminary data.</text>
</comment>
<dbReference type="PROSITE" id="PS50005">
    <property type="entry name" value="TPR"/>
    <property type="match status" value="3"/>
</dbReference>
<proteinExistence type="predicted"/>
<reference evidence="3 4" key="1">
    <citation type="submission" date="2020-07" db="EMBL/GenBank/DDBJ databases">
        <title>Thermoactinomyces phylogeny.</title>
        <authorList>
            <person name="Dunlap C."/>
        </authorList>
    </citation>
    <scope>NUCLEOTIDE SEQUENCE [LARGE SCALE GENOMIC DNA]</scope>
    <source>
        <strain evidence="3 4">AMNI-1</strain>
    </source>
</reference>
<dbReference type="SMART" id="SM00028">
    <property type="entry name" value="TPR"/>
    <property type="match status" value="6"/>
</dbReference>
<feature type="domain" description="HTH cro/C1-type" evidence="2">
    <location>
        <begin position="12"/>
        <end position="65"/>
    </location>
</feature>